<protein>
    <submittedName>
        <fullName evidence="2">Uncharacterized protein</fullName>
    </submittedName>
</protein>
<keyword evidence="1" id="KW-1185">Reference proteome</keyword>
<evidence type="ECO:0000313" key="1">
    <source>
        <dbReference type="Proteomes" id="UP000887564"/>
    </source>
</evidence>
<dbReference type="WBParaSite" id="PEQ_0000422901-mRNA-1">
    <property type="protein sequence ID" value="PEQ_0000422901-mRNA-1"/>
    <property type="gene ID" value="PEQ_0000422901"/>
</dbReference>
<reference evidence="2" key="1">
    <citation type="submission" date="2022-11" db="UniProtKB">
        <authorList>
            <consortium name="WormBaseParasite"/>
        </authorList>
    </citation>
    <scope>IDENTIFICATION</scope>
</reference>
<proteinExistence type="predicted"/>
<sequence>MLLFEELHSLMLQSTAPRRDSGWLPSWVYAGTLLPTIRARCAPASADTPPTCLPRIDTLPQYPRAIQRNKMEG</sequence>
<dbReference type="Proteomes" id="UP000887564">
    <property type="component" value="Unplaced"/>
</dbReference>
<evidence type="ECO:0000313" key="2">
    <source>
        <dbReference type="WBParaSite" id="PEQ_0000422901-mRNA-1"/>
    </source>
</evidence>
<organism evidence="1 2">
    <name type="scientific">Parascaris equorum</name>
    <name type="common">Equine roundworm</name>
    <dbReference type="NCBI Taxonomy" id="6256"/>
    <lineage>
        <taxon>Eukaryota</taxon>
        <taxon>Metazoa</taxon>
        <taxon>Ecdysozoa</taxon>
        <taxon>Nematoda</taxon>
        <taxon>Chromadorea</taxon>
        <taxon>Rhabditida</taxon>
        <taxon>Spirurina</taxon>
        <taxon>Ascaridomorpha</taxon>
        <taxon>Ascaridoidea</taxon>
        <taxon>Ascarididae</taxon>
        <taxon>Parascaris</taxon>
    </lineage>
</organism>
<dbReference type="AlphaFoldDB" id="A0A914RQM0"/>
<name>A0A914RQM0_PAREQ</name>
<accession>A0A914RQM0</accession>